<dbReference type="EMBL" id="AJWJ01000556">
    <property type="protein sequence ID" value="KAF2070018.1"/>
    <property type="molecule type" value="Genomic_DNA"/>
</dbReference>
<keyword evidence="2" id="KW-1185">Reference proteome</keyword>
<organism evidence="1 2">
    <name type="scientific">Polysphondylium violaceum</name>
    <dbReference type="NCBI Taxonomy" id="133409"/>
    <lineage>
        <taxon>Eukaryota</taxon>
        <taxon>Amoebozoa</taxon>
        <taxon>Evosea</taxon>
        <taxon>Eumycetozoa</taxon>
        <taxon>Dictyostelia</taxon>
        <taxon>Dictyosteliales</taxon>
        <taxon>Dictyosteliaceae</taxon>
        <taxon>Polysphondylium</taxon>
    </lineage>
</organism>
<reference evidence="1" key="1">
    <citation type="submission" date="2020-01" db="EMBL/GenBank/DDBJ databases">
        <title>Development of genomics and gene disruption for Polysphondylium violaceum indicates a role for the polyketide synthase stlB in stalk morphogenesis.</title>
        <authorList>
            <person name="Narita B."/>
            <person name="Kawabe Y."/>
            <person name="Kin K."/>
            <person name="Saito T."/>
            <person name="Gibbs R."/>
            <person name="Kuspa A."/>
            <person name="Muzny D."/>
            <person name="Queller D."/>
            <person name="Richards S."/>
            <person name="Strassman J."/>
            <person name="Sucgang R."/>
            <person name="Worley K."/>
            <person name="Schaap P."/>
        </authorList>
    </citation>
    <scope>NUCLEOTIDE SEQUENCE</scope>
    <source>
        <strain evidence="1">QSvi11</strain>
    </source>
</reference>
<accession>A0A8J4UX43</accession>
<dbReference type="AlphaFoldDB" id="A0A8J4UX43"/>
<proteinExistence type="predicted"/>
<dbReference type="Proteomes" id="UP000695562">
    <property type="component" value="Unassembled WGS sequence"/>
</dbReference>
<evidence type="ECO:0000313" key="2">
    <source>
        <dbReference type="Proteomes" id="UP000695562"/>
    </source>
</evidence>
<protein>
    <submittedName>
        <fullName evidence="1">Uncharacterized protein</fullName>
    </submittedName>
</protein>
<gene>
    <name evidence="1" type="ORF">CYY_008662</name>
</gene>
<comment type="caution">
    <text evidence="1">The sequence shown here is derived from an EMBL/GenBank/DDBJ whole genome shotgun (WGS) entry which is preliminary data.</text>
</comment>
<evidence type="ECO:0000313" key="1">
    <source>
        <dbReference type="EMBL" id="KAF2070018.1"/>
    </source>
</evidence>
<sequence length="836" mass="96736">MNLNSLVKSSFNITRSVLLLKNSKKINAGLNQFFSSGSKANESWFYSHLVSPMPASGQDNPIDRYLTNGQSHDAIQEYISQHMRSLQSYDAAKDRDNGGKAYVNFKSNIKKEKTTQFHNLQRPFSNLVLHLAEKKTATSINDSLKLLKMAAGPSLVPFLTSIEFVRYLRLLADVDLSFIDNVSQILKENGMFVKENAELTLLIASFYLEINQPTKAIAMVSIYSTFFPNTSTNVKPFHRETMKNLFGACIDNPTLFNFIAKKFLSQDCDYYLLPTVYFFLHKRLASNDTESVDKIIDPMLSLTEDDESFIKLGIMMFYSHFTKDLSIFNYISEKVRSKEFSGIKPEHIQAIIDTITNHYLNAREYDSAIRFYVERKDFFFGPNNSSCLEEFEKLAQFEPFVSYHDLGFRSLLPTPQLESAQQHDLAKSFFISKRSCFLNRENNKPIVSKVSTVTYKSISRNATDILPRFKDVTRLWKINHKEAPAITTTKPNTQPTEITTDTLSKFMKTKTDSKTPKDFISYLENIALYPSVQRDLFFFPEDWQKYMKEFRSLDFMQKNLPENLLHSPTIYNLLLHTLAYQNNTSVSIELVDAMLKKKIPFTERSFVMFYRTLIRNYTYPEALLNRIEKVRPHTPGLESYDTLELIKIREYLIKNSSSCTPQEKFKLLDSAMNIKYSCPELFKLQTEILIYAFPYLQYPLEWSRFISTNLVEPYQLGTFYDTCVTIMAEKDGVFDFVSKYTDCFANISSSTFMVLYSKANTIDQKLALLAKMKKIHYYQASLIENLQELKQQLIQCGRDTSLVESIISSALPRPPINTESKFSEQDIQFIFNKYIS</sequence>
<name>A0A8J4UX43_9MYCE</name>